<dbReference type="Proteomes" id="UP000649573">
    <property type="component" value="Unassembled WGS sequence"/>
</dbReference>
<comment type="caution">
    <text evidence="2">The sequence shown here is derived from an EMBL/GenBank/DDBJ whole genome shotgun (WGS) entry which is preliminary data.</text>
</comment>
<dbReference type="InterPro" id="IPR047650">
    <property type="entry name" value="Transpos_IS110"/>
</dbReference>
<evidence type="ECO:0000313" key="2">
    <source>
        <dbReference type="EMBL" id="GGU35570.1"/>
    </source>
</evidence>
<organism evidence="2 3">
    <name type="scientific">Lentzea flava</name>
    <dbReference type="NCBI Taxonomy" id="103732"/>
    <lineage>
        <taxon>Bacteria</taxon>
        <taxon>Bacillati</taxon>
        <taxon>Actinomycetota</taxon>
        <taxon>Actinomycetes</taxon>
        <taxon>Pseudonocardiales</taxon>
        <taxon>Pseudonocardiaceae</taxon>
        <taxon>Lentzea</taxon>
    </lineage>
</organism>
<dbReference type="Pfam" id="PF01548">
    <property type="entry name" value="DEDD_Tnp_IS110"/>
    <property type="match status" value="1"/>
</dbReference>
<dbReference type="EMBL" id="BMRE01000010">
    <property type="protein sequence ID" value="GGU35570.1"/>
    <property type="molecule type" value="Genomic_DNA"/>
</dbReference>
<evidence type="ECO:0000259" key="1">
    <source>
        <dbReference type="Pfam" id="PF01548"/>
    </source>
</evidence>
<sequence length="135" mass="14670">MTSGKAGLLLALLLQTGQPVLYVPGRLVNRMAGAFPGEGKTDAKDARTIAETARMRGDLTPVSSPDEIAADLRILTARREDLMADWVRGVNRLRELLASIFPALERAFDYPPARRWSCSPATAPRPVSGTRARPT</sequence>
<accession>A0ABQ2UHW0</accession>
<dbReference type="PANTHER" id="PTHR33055">
    <property type="entry name" value="TRANSPOSASE FOR INSERTION SEQUENCE ELEMENT IS1111A"/>
    <property type="match status" value="1"/>
</dbReference>
<name>A0ABQ2UHW0_9PSEU</name>
<proteinExistence type="predicted"/>
<keyword evidence="3" id="KW-1185">Reference proteome</keyword>
<gene>
    <name evidence="2" type="ORF">GCM10010178_29720</name>
</gene>
<reference evidence="3" key="1">
    <citation type="journal article" date="2019" name="Int. J. Syst. Evol. Microbiol.">
        <title>The Global Catalogue of Microorganisms (GCM) 10K type strain sequencing project: providing services to taxonomists for standard genome sequencing and annotation.</title>
        <authorList>
            <consortium name="The Broad Institute Genomics Platform"/>
            <consortium name="The Broad Institute Genome Sequencing Center for Infectious Disease"/>
            <person name="Wu L."/>
            <person name="Ma J."/>
        </authorList>
    </citation>
    <scope>NUCLEOTIDE SEQUENCE [LARGE SCALE GENOMIC DNA]</scope>
    <source>
        <strain evidence="3">JCM 3296</strain>
    </source>
</reference>
<evidence type="ECO:0000313" key="3">
    <source>
        <dbReference type="Proteomes" id="UP000649573"/>
    </source>
</evidence>
<dbReference type="InterPro" id="IPR002525">
    <property type="entry name" value="Transp_IS110-like_N"/>
</dbReference>
<feature type="domain" description="Transposase IS110-like N-terminal" evidence="1">
    <location>
        <begin position="1"/>
        <end position="102"/>
    </location>
</feature>
<dbReference type="PANTHER" id="PTHR33055:SF3">
    <property type="entry name" value="PUTATIVE TRANSPOSASE FOR IS117-RELATED"/>
    <property type="match status" value="1"/>
</dbReference>
<protein>
    <recommendedName>
        <fullName evidence="1">Transposase IS110-like N-terminal domain-containing protein</fullName>
    </recommendedName>
</protein>